<feature type="region of interest" description="Disordered" evidence="6">
    <location>
        <begin position="112"/>
        <end position="144"/>
    </location>
</feature>
<keyword evidence="3 7" id="KW-1133">Transmembrane helix</keyword>
<dbReference type="PANTHER" id="PTHR37278:SF1">
    <property type="entry name" value="AUTOPHAGY-RELATED PROTEIN 33-RELATED"/>
    <property type="match status" value="1"/>
</dbReference>
<comment type="caution">
    <text evidence="8">The sequence shown here is derived from an EMBL/GenBank/DDBJ whole genome shotgun (WGS) entry which is preliminary data.</text>
</comment>
<gene>
    <name evidence="8" type="ORF">HO133_009497</name>
</gene>
<evidence type="ECO:0000313" key="8">
    <source>
        <dbReference type="EMBL" id="KAF6225497.1"/>
    </source>
</evidence>
<feature type="transmembrane region" description="Helical" evidence="7">
    <location>
        <begin position="83"/>
        <end position="102"/>
    </location>
</feature>
<sequence length="179" mass="19244">MSRTTATICKFIGTISLGLLTGVSYTTTTTTLPPIQSLPSAQPASTTFQHLRALAHRHQLLLSTLSSTSLLLAYALSPPRSRHPYLLWATLAIGLGYTKEIYAGVVGKVKGKGDESRARSRTPDSSDEEWEVEGASTGSLNGEAVREGMEKWRGKMVGRTVVWGVGWLVTVVGLWGDGV</sequence>
<feature type="transmembrane region" description="Helical" evidence="7">
    <location>
        <begin position="156"/>
        <end position="176"/>
    </location>
</feature>
<evidence type="ECO:0000256" key="5">
    <source>
        <dbReference type="ARBA" id="ARBA00038013"/>
    </source>
</evidence>
<reference evidence="8 9" key="1">
    <citation type="journal article" date="2020" name="Genomics">
        <title>Complete, high-quality genomes from long-read metagenomic sequencing of two wolf lichen thalli reveals enigmatic genome architecture.</title>
        <authorList>
            <person name="McKenzie S.K."/>
            <person name="Walston R.F."/>
            <person name="Allen J.L."/>
        </authorList>
    </citation>
    <scope>NUCLEOTIDE SEQUENCE [LARGE SCALE GENOMIC DNA]</scope>
    <source>
        <strain evidence="8">WasteWater1</strain>
    </source>
</reference>
<dbReference type="GO" id="GO:0000422">
    <property type="term" value="P:autophagy of mitochondrion"/>
    <property type="evidence" value="ECO:0007669"/>
    <property type="project" value="TreeGrafter"/>
</dbReference>
<dbReference type="AlphaFoldDB" id="A0A8H6CL10"/>
<dbReference type="RefSeq" id="XP_037154206.1">
    <property type="nucleotide sequence ID" value="XM_037300358.1"/>
</dbReference>
<dbReference type="EMBL" id="JACCJB010000007">
    <property type="protein sequence ID" value="KAF6225497.1"/>
    <property type="molecule type" value="Genomic_DNA"/>
</dbReference>
<organism evidence="8 9">
    <name type="scientific">Letharia lupina</name>
    <dbReference type="NCBI Taxonomy" id="560253"/>
    <lineage>
        <taxon>Eukaryota</taxon>
        <taxon>Fungi</taxon>
        <taxon>Dikarya</taxon>
        <taxon>Ascomycota</taxon>
        <taxon>Pezizomycotina</taxon>
        <taxon>Lecanoromycetes</taxon>
        <taxon>OSLEUM clade</taxon>
        <taxon>Lecanoromycetidae</taxon>
        <taxon>Lecanorales</taxon>
        <taxon>Lecanorineae</taxon>
        <taxon>Parmeliaceae</taxon>
        <taxon>Letharia</taxon>
    </lineage>
</organism>
<evidence type="ECO:0000256" key="1">
    <source>
        <dbReference type="ARBA" id="ARBA00004141"/>
    </source>
</evidence>
<dbReference type="GO" id="GO:0005741">
    <property type="term" value="C:mitochondrial outer membrane"/>
    <property type="evidence" value="ECO:0007669"/>
    <property type="project" value="TreeGrafter"/>
</dbReference>
<name>A0A8H6CL10_9LECA</name>
<proteinExistence type="inferred from homology"/>
<evidence type="ECO:0000256" key="6">
    <source>
        <dbReference type="SAM" id="MobiDB-lite"/>
    </source>
</evidence>
<keyword evidence="4 7" id="KW-0472">Membrane</keyword>
<dbReference type="InterPro" id="IPR051668">
    <property type="entry name" value="ATG33"/>
</dbReference>
<feature type="compositionally biased region" description="Basic and acidic residues" evidence="6">
    <location>
        <begin position="112"/>
        <end position="124"/>
    </location>
</feature>
<evidence type="ECO:0000256" key="2">
    <source>
        <dbReference type="ARBA" id="ARBA00022692"/>
    </source>
</evidence>
<keyword evidence="2 7" id="KW-0812">Transmembrane</keyword>
<comment type="subcellular location">
    <subcellularLocation>
        <location evidence="1">Membrane</location>
        <topology evidence="1">Multi-pass membrane protein</topology>
    </subcellularLocation>
</comment>
<dbReference type="Proteomes" id="UP000593566">
    <property type="component" value="Unassembled WGS sequence"/>
</dbReference>
<evidence type="ECO:0000313" key="9">
    <source>
        <dbReference type="Proteomes" id="UP000593566"/>
    </source>
</evidence>
<dbReference type="PANTHER" id="PTHR37278">
    <property type="entry name" value="AUTOPHAGY-RELATED PROTEIN 33-RELATED"/>
    <property type="match status" value="1"/>
</dbReference>
<comment type="similarity">
    <text evidence="5">Belongs to the ATG33 family.</text>
</comment>
<accession>A0A8H6CL10</accession>
<dbReference type="GO" id="GO:0016236">
    <property type="term" value="P:macroautophagy"/>
    <property type="evidence" value="ECO:0007669"/>
    <property type="project" value="TreeGrafter"/>
</dbReference>
<keyword evidence="9" id="KW-1185">Reference proteome</keyword>
<protein>
    <submittedName>
        <fullName evidence="8">Uncharacterized protein</fullName>
    </submittedName>
</protein>
<dbReference type="GeneID" id="59337892"/>
<evidence type="ECO:0000256" key="7">
    <source>
        <dbReference type="SAM" id="Phobius"/>
    </source>
</evidence>
<evidence type="ECO:0000256" key="4">
    <source>
        <dbReference type="ARBA" id="ARBA00023136"/>
    </source>
</evidence>
<evidence type="ECO:0000256" key="3">
    <source>
        <dbReference type="ARBA" id="ARBA00022989"/>
    </source>
</evidence>